<evidence type="ECO:0000259" key="7">
    <source>
        <dbReference type="Pfam" id="PF00562"/>
    </source>
</evidence>
<keyword evidence="4" id="KW-0808">Transferase</keyword>
<dbReference type="GO" id="GO:0006351">
    <property type="term" value="P:DNA-templated transcription"/>
    <property type="evidence" value="ECO:0007669"/>
    <property type="project" value="InterPro"/>
</dbReference>
<evidence type="ECO:0000256" key="3">
    <source>
        <dbReference type="ARBA" id="ARBA00022478"/>
    </source>
</evidence>
<sequence length="101" mass="11803">MFYIQYTTHQELDQHNFLSITANLTPFSEYNQSPRNMYQCQTAKQTMGTPSLAYRRRNDNKLYYITTPQAPLVRISVYNQYLLDNYAMGTNAIVAVLSYTI</sequence>
<dbReference type="InterPro" id="IPR015712">
    <property type="entry name" value="DNA-dir_RNA_pol_su2"/>
</dbReference>
<gene>
    <name evidence="8" type="ORF">GPM918_LOCUS16108</name>
    <name evidence="9" type="ORF">SRO942_LOCUS16111</name>
</gene>
<dbReference type="Gene3D" id="2.40.270.10">
    <property type="entry name" value="DNA-directed RNA polymerase, subunit 2, domain 6"/>
    <property type="match status" value="1"/>
</dbReference>
<dbReference type="Proteomes" id="UP000681722">
    <property type="component" value="Unassembled WGS sequence"/>
</dbReference>
<comment type="similarity">
    <text evidence="1">Belongs to the RNA polymerase beta chain family.</text>
</comment>
<dbReference type="InterPro" id="IPR037033">
    <property type="entry name" value="DNA-dir_RNAP_su2_hyb_sf"/>
</dbReference>
<dbReference type="GO" id="GO:0003677">
    <property type="term" value="F:DNA binding"/>
    <property type="evidence" value="ECO:0007669"/>
    <property type="project" value="InterPro"/>
</dbReference>
<dbReference type="PANTHER" id="PTHR20856">
    <property type="entry name" value="DNA-DIRECTED RNA POLYMERASE I SUBUNIT 2"/>
    <property type="match status" value="1"/>
</dbReference>
<dbReference type="EMBL" id="CAJNOQ010004164">
    <property type="protein sequence ID" value="CAF1047521.1"/>
    <property type="molecule type" value="Genomic_DNA"/>
</dbReference>
<evidence type="ECO:0000313" key="9">
    <source>
        <dbReference type="EMBL" id="CAF3817317.1"/>
    </source>
</evidence>
<dbReference type="EC" id="2.7.7.6" evidence="2"/>
<dbReference type="Pfam" id="PF00562">
    <property type="entry name" value="RNA_pol_Rpb2_6"/>
    <property type="match status" value="1"/>
</dbReference>
<evidence type="ECO:0000256" key="1">
    <source>
        <dbReference type="ARBA" id="ARBA00006835"/>
    </source>
</evidence>
<organism evidence="8 10">
    <name type="scientific">Didymodactylos carnosus</name>
    <dbReference type="NCBI Taxonomy" id="1234261"/>
    <lineage>
        <taxon>Eukaryota</taxon>
        <taxon>Metazoa</taxon>
        <taxon>Spiralia</taxon>
        <taxon>Gnathifera</taxon>
        <taxon>Rotifera</taxon>
        <taxon>Eurotatoria</taxon>
        <taxon>Bdelloidea</taxon>
        <taxon>Philodinida</taxon>
        <taxon>Philodinidae</taxon>
        <taxon>Didymodactylos</taxon>
    </lineage>
</organism>
<evidence type="ECO:0000256" key="2">
    <source>
        <dbReference type="ARBA" id="ARBA00012418"/>
    </source>
</evidence>
<proteinExistence type="inferred from homology"/>
<evidence type="ECO:0000256" key="5">
    <source>
        <dbReference type="ARBA" id="ARBA00022695"/>
    </source>
</evidence>
<evidence type="ECO:0000313" key="8">
    <source>
        <dbReference type="EMBL" id="CAF1047521.1"/>
    </source>
</evidence>
<dbReference type="GO" id="GO:0032549">
    <property type="term" value="F:ribonucleoside binding"/>
    <property type="evidence" value="ECO:0007669"/>
    <property type="project" value="InterPro"/>
</dbReference>
<dbReference type="Gene3D" id="2.40.50.150">
    <property type="match status" value="1"/>
</dbReference>
<dbReference type="Proteomes" id="UP000663829">
    <property type="component" value="Unassembled WGS sequence"/>
</dbReference>
<keyword evidence="3" id="KW-0240">DNA-directed RNA polymerase</keyword>
<dbReference type="EMBL" id="CAJOBC010004166">
    <property type="protein sequence ID" value="CAF3817317.1"/>
    <property type="molecule type" value="Genomic_DNA"/>
</dbReference>
<dbReference type="SUPFAM" id="SSF64484">
    <property type="entry name" value="beta and beta-prime subunits of DNA dependent RNA-polymerase"/>
    <property type="match status" value="1"/>
</dbReference>
<dbReference type="GO" id="GO:0000428">
    <property type="term" value="C:DNA-directed RNA polymerase complex"/>
    <property type="evidence" value="ECO:0007669"/>
    <property type="project" value="UniProtKB-KW"/>
</dbReference>
<reference evidence="8" key="1">
    <citation type="submission" date="2021-02" db="EMBL/GenBank/DDBJ databases">
        <authorList>
            <person name="Nowell W R."/>
        </authorList>
    </citation>
    <scope>NUCLEOTIDE SEQUENCE</scope>
</reference>
<accession>A0A814K4A6</accession>
<name>A0A814K4A6_9BILA</name>
<evidence type="ECO:0000256" key="4">
    <source>
        <dbReference type="ARBA" id="ARBA00022679"/>
    </source>
</evidence>
<evidence type="ECO:0000313" key="10">
    <source>
        <dbReference type="Proteomes" id="UP000663829"/>
    </source>
</evidence>
<dbReference type="AlphaFoldDB" id="A0A814K4A6"/>
<evidence type="ECO:0000256" key="6">
    <source>
        <dbReference type="ARBA" id="ARBA00023163"/>
    </source>
</evidence>
<comment type="caution">
    <text evidence="8">The sequence shown here is derived from an EMBL/GenBank/DDBJ whole genome shotgun (WGS) entry which is preliminary data.</text>
</comment>
<dbReference type="InterPro" id="IPR007120">
    <property type="entry name" value="DNA-dir_RNAP_su2_dom"/>
</dbReference>
<dbReference type="GO" id="GO:0003899">
    <property type="term" value="F:DNA-directed RNA polymerase activity"/>
    <property type="evidence" value="ECO:0007669"/>
    <property type="project" value="UniProtKB-EC"/>
</dbReference>
<feature type="domain" description="DNA-directed RNA polymerase subunit 2 hybrid-binding" evidence="7">
    <location>
        <begin position="22"/>
        <end position="100"/>
    </location>
</feature>
<protein>
    <recommendedName>
        <fullName evidence="2">DNA-directed RNA polymerase</fullName>
        <ecNumber evidence="2">2.7.7.6</ecNumber>
    </recommendedName>
</protein>
<dbReference type="OrthoDB" id="10248617at2759"/>
<keyword evidence="5" id="KW-0548">Nucleotidyltransferase</keyword>
<keyword evidence="10" id="KW-1185">Reference proteome</keyword>
<dbReference type="InterPro" id="IPR014724">
    <property type="entry name" value="RNA_pol_RPB2_OB-fold"/>
</dbReference>
<keyword evidence="6" id="KW-0804">Transcription</keyword>